<reference evidence="7 8" key="1">
    <citation type="submission" date="2020-07" db="EMBL/GenBank/DDBJ databases">
        <title>Genome of Haloechinothrix sp.</title>
        <authorList>
            <person name="Tang S.-K."/>
            <person name="Yang L."/>
            <person name="Zhu W.-Y."/>
        </authorList>
    </citation>
    <scope>NUCLEOTIDE SEQUENCE [LARGE SCALE GENOMIC DNA]</scope>
    <source>
        <strain evidence="7 8">YIM 98757</strain>
    </source>
</reference>
<dbReference type="Pfam" id="PF01614">
    <property type="entry name" value="IclR_C"/>
    <property type="match status" value="1"/>
</dbReference>
<dbReference type="Proteomes" id="UP000582974">
    <property type="component" value="Unassembled WGS sequence"/>
</dbReference>
<evidence type="ECO:0000313" key="8">
    <source>
        <dbReference type="Proteomes" id="UP000582974"/>
    </source>
</evidence>
<feature type="region of interest" description="Disordered" evidence="4">
    <location>
        <begin position="234"/>
        <end position="254"/>
    </location>
</feature>
<dbReference type="PROSITE" id="PS51077">
    <property type="entry name" value="HTH_ICLR"/>
    <property type="match status" value="1"/>
</dbReference>
<evidence type="ECO:0000256" key="3">
    <source>
        <dbReference type="ARBA" id="ARBA00023163"/>
    </source>
</evidence>
<dbReference type="SUPFAM" id="SSF55781">
    <property type="entry name" value="GAF domain-like"/>
    <property type="match status" value="1"/>
</dbReference>
<dbReference type="EMBL" id="JACCKD010000004">
    <property type="protein sequence ID" value="MBA0126569.1"/>
    <property type="molecule type" value="Genomic_DNA"/>
</dbReference>
<accession>A0A838ABF3</accession>
<dbReference type="GO" id="GO:0045892">
    <property type="term" value="P:negative regulation of DNA-templated transcription"/>
    <property type="evidence" value="ECO:0007669"/>
    <property type="project" value="TreeGrafter"/>
</dbReference>
<gene>
    <name evidence="7" type="ORF">H0B56_13540</name>
</gene>
<keyword evidence="8" id="KW-1185">Reference proteome</keyword>
<evidence type="ECO:0000259" key="6">
    <source>
        <dbReference type="PROSITE" id="PS51078"/>
    </source>
</evidence>
<dbReference type="InterPro" id="IPR036390">
    <property type="entry name" value="WH_DNA-bd_sf"/>
</dbReference>
<dbReference type="InterPro" id="IPR036388">
    <property type="entry name" value="WH-like_DNA-bd_sf"/>
</dbReference>
<keyword evidence="3" id="KW-0804">Transcription</keyword>
<dbReference type="InterPro" id="IPR029016">
    <property type="entry name" value="GAF-like_dom_sf"/>
</dbReference>
<name>A0A838ABF3_9PSEU</name>
<feature type="domain" description="IclR-ED" evidence="6">
    <location>
        <begin position="60"/>
        <end position="243"/>
    </location>
</feature>
<dbReference type="Gene3D" id="1.10.10.10">
    <property type="entry name" value="Winged helix-like DNA-binding domain superfamily/Winged helix DNA-binding domain"/>
    <property type="match status" value="1"/>
</dbReference>
<keyword evidence="2" id="KW-0238">DNA-binding</keyword>
<dbReference type="PANTHER" id="PTHR30136">
    <property type="entry name" value="HELIX-TURN-HELIX TRANSCRIPTIONAL REGULATOR, ICLR FAMILY"/>
    <property type="match status" value="1"/>
</dbReference>
<evidence type="ECO:0000256" key="1">
    <source>
        <dbReference type="ARBA" id="ARBA00023015"/>
    </source>
</evidence>
<evidence type="ECO:0000259" key="5">
    <source>
        <dbReference type="PROSITE" id="PS51077"/>
    </source>
</evidence>
<dbReference type="InterPro" id="IPR014757">
    <property type="entry name" value="Tscrpt_reg_IclR_C"/>
</dbReference>
<feature type="domain" description="HTH iclR-type" evidence="5">
    <location>
        <begin position="1"/>
        <end position="59"/>
    </location>
</feature>
<dbReference type="Pfam" id="PF09339">
    <property type="entry name" value="HTH_IclR"/>
    <property type="match status" value="1"/>
</dbReference>
<dbReference type="PANTHER" id="PTHR30136:SF24">
    <property type="entry name" value="HTH-TYPE TRANSCRIPTIONAL REPRESSOR ALLR"/>
    <property type="match status" value="1"/>
</dbReference>
<dbReference type="GO" id="GO:0003700">
    <property type="term" value="F:DNA-binding transcription factor activity"/>
    <property type="evidence" value="ECO:0007669"/>
    <property type="project" value="TreeGrafter"/>
</dbReference>
<dbReference type="InterPro" id="IPR005471">
    <property type="entry name" value="Tscrpt_reg_IclR_N"/>
</dbReference>
<keyword evidence="1" id="KW-0805">Transcription regulation</keyword>
<evidence type="ECO:0000313" key="7">
    <source>
        <dbReference type="EMBL" id="MBA0126569.1"/>
    </source>
</evidence>
<evidence type="ECO:0000256" key="2">
    <source>
        <dbReference type="ARBA" id="ARBA00023125"/>
    </source>
</evidence>
<dbReference type="GO" id="GO:0003677">
    <property type="term" value="F:DNA binding"/>
    <property type="evidence" value="ECO:0007669"/>
    <property type="project" value="UniProtKB-KW"/>
</dbReference>
<evidence type="ECO:0000256" key="4">
    <source>
        <dbReference type="SAM" id="MobiDB-lite"/>
    </source>
</evidence>
<dbReference type="InterPro" id="IPR050707">
    <property type="entry name" value="HTH_MetabolicPath_Reg"/>
</dbReference>
<dbReference type="SMART" id="SM00346">
    <property type="entry name" value="HTH_ICLR"/>
    <property type="match status" value="1"/>
</dbReference>
<sequence>MIERMTLVLDAFDDSTPSLSLVGLSERTGLPRSTVHRILDQMVRLRWLAHCQDGYCLGIRPLELGGLAAEHSQVREVVDPLLHELCGQTGLVAHLAVLDQREVVYLDRAGGRFAADLPTRMGGRMPAHATALGKAMLAGLDPKIVEANFRSRMATPTPNTVSDIDTLHRELARVRNRHGVAIDREEALAGVTCAAAPLPGHRSAPAAISLCGDARTMHPERYAHLVLHVAREASRALHPHRRRRAPSTSLGRPA</sequence>
<dbReference type="PROSITE" id="PS51078">
    <property type="entry name" value="ICLR_ED"/>
    <property type="match status" value="1"/>
</dbReference>
<protein>
    <submittedName>
        <fullName evidence="7">IclR family transcriptional regulator</fullName>
    </submittedName>
</protein>
<proteinExistence type="predicted"/>
<dbReference type="Gene3D" id="3.30.450.40">
    <property type="match status" value="1"/>
</dbReference>
<comment type="caution">
    <text evidence="7">The sequence shown here is derived from an EMBL/GenBank/DDBJ whole genome shotgun (WGS) entry which is preliminary data.</text>
</comment>
<dbReference type="SUPFAM" id="SSF46785">
    <property type="entry name" value="Winged helix' DNA-binding domain"/>
    <property type="match status" value="1"/>
</dbReference>
<dbReference type="AlphaFoldDB" id="A0A838ABF3"/>
<organism evidence="7 8">
    <name type="scientific">Haloechinothrix aidingensis</name>
    <dbReference type="NCBI Taxonomy" id="2752311"/>
    <lineage>
        <taxon>Bacteria</taxon>
        <taxon>Bacillati</taxon>
        <taxon>Actinomycetota</taxon>
        <taxon>Actinomycetes</taxon>
        <taxon>Pseudonocardiales</taxon>
        <taxon>Pseudonocardiaceae</taxon>
        <taxon>Haloechinothrix</taxon>
    </lineage>
</organism>